<dbReference type="InterPro" id="IPR002036">
    <property type="entry name" value="YbeY"/>
</dbReference>
<comment type="function">
    <text evidence="7">Single strand-specific metallo-endoribonuclease involved in late-stage 70S ribosome quality control and in maturation of the 3' terminus of the 16S rRNA.</text>
</comment>
<keyword evidence="3 7" id="KW-0479">Metal-binding</keyword>
<reference evidence="8 9" key="1">
    <citation type="submission" date="2018-04" db="EMBL/GenBank/DDBJ databases">
        <title>Genomic Encyclopedia of Type Strains, Phase IV (KMG-IV): sequencing the most valuable type-strain genomes for metagenomic binning, comparative biology and taxonomic classification.</title>
        <authorList>
            <person name="Goeker M."/>
        </authorList>
    </citation>
    <scope>NUCLEOTIDE SEQUENCE [LARGE SCALE GENOMIC DNA]</scope>
    <source>
        <strain evidence="8 9">DSM 10065</strain>
    </source>
</reference>
<dbReference type="SUPFAM" id="SSF55486">
    <property type="entry name" value="Metalloproteases ('zincins'), catalytic domain"/>
    <property type="match status" value="1"/>
</dbReference>
<dbReference type="NCBIfam" id="TIGR00043">
    <property type="entry name" value="rRNA maturation RNase YbeY"/>
    <property type="match status" value="1"/>
</dbReference>
<dbReference type="AlphaFoldDB" id="A0A2U1CR60"/>
<feature type="binding site" evidence="7">
    <location>
        <position position="121"/>
    </location>
    <ligand>
        <name>Zn(2+)</name>
        <dbReference type="ChEBI" id="CHEBI:29105"/>
        <note>catalytic</note>
    </ligand>
</feature>
<evidence type="ECO:0000313" key="9">
    <source>
        <dbReference type="Proteomes" id="UP000246145"/>
    </source>
</evidence>
<evidence type="ECO:0000256" key="2">
    <source>
        <dbReference type="ARBA" id="ARBA00022722"/>
    </source>
</evidence>
<sequence length="154" mass="17200">MELELSLAVQYAEPAPQLPRWRLRRWVRRSLDVAGGTLPGLRAAALTLRLVGQEEGRELNLQYRERDYATNVLTFEYGMDPEGTVAGDIVLCLPVLEREAREQGKTLLNHAAHLTVHGVLHALGHDHLDAAEAREMEALETRILETLGIADPYA</sequence>
<dbReference type="OrthoDB" id="9807740at2"/>
<dbReference type="GO" id="GO:0005737">
    <property type="term" value="C:cytoplasm"/>
    <property type="evidence" value="ECO:0007669"/>
    <property type="project" value="UniProtKB-SubCell"/>
</dbReference>
<dbReference type="EMBL" id="QEKO01000001">
    <property type="protein sequence ID" value="PVY68387.1"/>
    <property type="molecule type" value="Genomic_DNA"/>
</dbReference>
<dbReference type="STRING" id="1231391.GCA_000308195_02005"/>
<dbReference type="Gene3D" id="3.40.390.30">
    <property type="entry name" value="Metalloproteases ('zincins'), catalytic domain"/>
    <property type="match status" value="1"/>
</dbReference>
<keyword evidence="7" id="KW-0698">rRNA processing</keyword>
<comment type="cofactor">
    <cofactor evidence="7">
        <name>Zn(2+)</name>
        <dbReference type="ChEBI" id="CHEBI:29105"/>
    </cofactor>
    <text evidence="7">Binds 1 zinc ion.</text>
</comment>
<protein>
    <recommendedName>
        <fullName evidence="7">Endoribonuclease YbeY</fullName>
        <ecNumber evidence="7">3.1.-.-</ecNumber>
    </recommendedName>
</protein>
<evidence type="ECO:0000313" key="8">
    <source>
        <dbReference type="EMBL" id="PVY68387.1"/>
    </source>
</evidence>
<dbReference type="InterPro" id="IPR023091">
    <property type="entry name" value="MetalPrtase_cat_dom_sf_prd"/>
</dbReference>
<evidence type="ECO:0000256" key="1">
    <source>
        <dbReference type="ARBA" id="ARBA00010875"/>
    </source>
</evidence>
<keyword evidence="9" id="KW-1185">Reference proteome</keyword>
<evidence type="ECO:0000256" key="3">
    <source>
        <dbReference type="ARBA" id="ARBA00022723"/>
    </source>
</evidence>
<accession>A0A2U1CR60</accession>
<dbReference type="RefSeq" id="WP_116517545.1">
    <property type="nucleotide sequence ID" value="NZ_JACCEX010000001.1"/>
</dbReference>
<evidence type="ECO:0000256" key="4">
    <source>
        <dbReference type="ARBA" id="ARBA00022759"/>
    </source>
</evidence>
<comment type="caution">
    <text evidence="8">The sequence shown here is derived from an EMBL/GenBank/DDBJ whole genome shotgun (WGS) entry which is preliminary data.</text>
</comment>
<evidence type="ECO:0000256" key="5">
    <source>
        <dbReference type="ARBA" id="ARBA00022801"/>
    </source>
</evidence>
<dbReference type="PROSITE" id="PS01306">
    <property type="entry name" value="UPF0054"/>
    <property type="match status" value="1"/>
</dbReference>
<keyword evidence="7" id="KW-0690">Ribosome biogenesis</keyword>
<comment type="similarity">
    <text evidence="1 7">Belongs to the endoribonuclease YbeY family.</text>
</comment>
<dbReference type="PANTHER" id="PTHR46986:SF1">
    <property type="entry name" value="ENDORIBONUCLEASE YBEY, CHLOROPLASTIC"/>
    <property type="match status" value="1"/>
</dbReference>
<feature type="binding site" evidence="7">
    <location>
        <position position="127"/>
    </location>
    <ligand>
        <name>Zn(2+)</name>
        <dbReference type="ChEBI" id="CHEBI:29105"/>
        <note>catalytic</note>
    </ligand>
</feature>
<dbReference type="HAMAP" id="MF_00009">
    <property type="entry name" value="Endoribonucl_YbeY"/>
    <property type="match status" value="1"/>
</dbReference>
<evidence type="ECO:0000256" key="7">
    <source>
        <dbReference type="HAMAP-Rule" id="MF_00009"/>
    </source>
</evidence>
<keyword evidence="4 7" id="KW-0255">Endonuclease</keyword>
<dbReference type="InterPro" id="IPR020549">
    <property type="entry name" value="YbeY_CS"/>
</dbReference>
<comment type="subcellular location">
    <subcellularLocation>
        <location evidence="7">Cytoplasm</location>
    </subcellularLocation>
</comment>
<keyword evidence="2 7" id="KW-0540">Nuclease</keyword>
<name>A0A2U1CR60_9BURK</name>
<organism evidence="8 9">
    <name type="scientific">Pusillimonas noertemannii</name>
    <dbReference type="NCBI Taxonomy" id="305977"/>
    <lineage>
        <taxon>Bacteria</taxon>
        <taxon>Pseudomonadati</taxon>
        <taxon>Pseudomonadota</taxon>
        <taxon>Betaproteobacteria</taxon>
        <taxon>Burkholderiales</taxon>
        <taxon>Alcaligenaceae</taxon>
        <taxon>Pusillimonas</taxon>
    </lineage>
</organism>
<evidence type="ECO:0000256" key="6">
    <source>
        <dbReference type="ARBA" id="ARBA00022833"/>
    </source>
</evidence>
<dbReference type="GO" id="GO:0006364">
    <property type="term" value="P:rRNA processing"/>
    <property type="evidence" value="ECO:0007669"/>
    <property type="project" value="UniProtKB-UniRule"/>
</dbReference>
<dbReference type="EC" id="3.1.-.-" evidence="7"/>
<keyword evidence="6 7" id="KW-0862">Zinc</keyword>
<feature type="binding site" evidence="7">
    <location>
        <position position="117"/>
    </location>
    <ligand>
        <name>Zn(2+)</name>
        <dbReference type="ChEBI" id="CHEBI:29105"/>
        <note>catalytic</note>
    </ligand>
</feature>
<keyword evidence="5 7" id="KW-0378">Hydrolase</keyword>
<dbReference type="GO" id="GO:0004222">
    <property type="term" value="F:metalloendopeptidase activity"/>
    <property type="evidence" value="ECO:0007669"/>
    <property type="project" value="InterPro"/>
</dbReference>
<dbReference type="PANTHER" id="PTHR46986">
    <property type="entry name" value="ENDORIBONUCLEASE YBEY, CHLOROPLASTIC"/>
    <property type="match status" value="1"/>
</dbReference>
<dbReference type="GO" id="GO:0004521">
    <property type="term" value="F:RNA endonuclease activity"/>
    <property type="evidence" value="ECO:0007669"/>
    <property type="project" value="UniProtKB-UniRule"/>
</dbReference>
<dbReference type="Pfam" id="PF02130">
    <property type="entry name" value="YbeY"/>
    <property type="match status" value="1"/>
</dbReference>
<proteinExistence type="inferred from homology"/>
<gene>
    <name evidence="7" type="primary">ybeY</name>
    <name evidence="8" type="ORF">C7440_0787</name>
</gene>
<dbReference type="GO" id="GO:0008270">
    <property type="term" value="F:zinc ion binding"/>
    <property type="evidence" value="ECO:0007669"/>
    <property type="project" value="UniProtKB-UniRule"/>
</dbReference>
<keyword evidence="7" id="KW-0963">Cytoplasm</keyword>
<dbReference type="Proteomes" id="UP000246145">
    <property type="component" value="Unassembled WGS sequence"/>
</dbReference>